<dbReference type="Pfam" id="PF00535">
    <property type="entry name" value="Glycos_transf_2"/>
    <property type="match status" value="1"/>
</dbReference>
<comment type="caution">
    <text evidence="3">The sequence shown here is derived from an EMBL/GenBank/DDBJ whole genome shotgun (WGS) entry which is preliminary data.</text>
</comment>
<evidence type="ECO:0000313" key="3">
    <source>
        <dbReference type="EMBL" id="OTY39876.1"/>
    </source>
</evidence>
<name>A0A243B5P2_BACTU</name>
<dbReference type="InterPro" id="IPR029044">
    <property type="entry name" value="Nucleotide-diphossugar_trans"/>
</dbReference>
<evidence type="ECO:0000259" key="2">
    <source>
        <dbReference type="Pfam" id="PF00535"/>
    </source>
</evidence>
<protein>
    <recommendedName>
        <fullName evidence="2">Glycosyltransferase 2-like domain-containing protein</fullName>
    </recommendedName>
</protein>
<reference evidence="3 4" key="1">
    <citation type="submission" date="2016-10" db="EMBL/GenBank/DDBJ databases">
        <title>Comparative genomics of Bacillus thuringiensis reveals a path to pathogens against multiple invertebrate hosts.</title>
        <authorList>
            <person name="Zheng J."/>
            <person name="Gao Q."/>
            <person name="Liu H."/>
            <person name="Peng D."/>
            <person name="Ruan L."/>
            <person name="Sun M."/>
        </authorList>
    </citation>
    <scope>NUCLEOTIDE SEQUENCE [LARGE SCALE GENOMIC DNA]</scope>
    <source>
        <strain evidence="3">BGSC 4BX1</strain>
    </source>
</reference>
<dbReference type="PANTHER" id="PTHR22916:SF3">
    <property type="entry name" value="UDP-GLCNAC:BETAGAL BETA-1,3-N-ACETYLGLUCOSAMINYLTRANSFERASE-LIKE PROTEIN 1"/>
    <property type="match status" value="1"/>
</dbReference>
<proteinExistence type="inferred from homology"/>
<dbReference type="EMBL" id="NFDL01000082">
    <property type="protein sequence ID" value="OTY39876.1"/>
    <property type="molecule type" value="Genomic_DNA"/>
</dbReference>
<dbReference type="RefSeq" id="WP_088120082.1">
    <property type="nucleotide sequence ID" value="NZ_NFDL01000082.1"/>
</dbReference>
<dbReference type="SUPFAM" id="SSF53448">
    <property type="entry name" value="Nucleotide-diphospho-sugar transferases"/>
    <property type="match status" value="1"/>
</dbReference>
<organism evidence="3 4">
    <name type="scientific">Bacillus thuringiensis serovar pingluonsis</name>
    <dbReference type="NCBI Taxonomy" id="180881"/>
    <lineage>
        <taxon>Bacteria</taxon>
        <taxon>Bacillati</taxon>
        <taxon>Bacillota</taxon>
        <taxon>Bacilli</taxon>
        <taxon>Bacillales</taxon>
        <taxon>Bacillaceae</taxon>
        <taxon>Bacillus</taxon>
        <taxon>Bacillus cereus group</taxon>
    </lineage>
</organism>
<dbReference type="GO" id="GO:0016758">
    <property type="term" value="F:hexosyltransferase activity"/>
    <property type="evidence" value="ECO:0007669"/>
    <property type="project" value="UniProtKB-ARBA"/>
</dbReference>
<gene>
    <name evidence="3" type="ORF">BK742_21005</name>
</gene>
<dbReference type="PANTHER" id="PTHR22916">
    <property type="entry name" value="GLYCOSYLTRANSFERASE"/>
    <property type="match status" value="1"/>
</dbReference>
<evidence type="ECO:0000256" key="1">
    <source>
        <dbReference type="ARBA" id="ARBA00006739"/>
    </source>
</evidence>
<comment type="similarity">
    <text evidence="1">Belongs to the glycosyltransferase 2 family.</text>
</comment>
<dbReference type="Proteomes" id="UP000195089">
    <property type="component" value="Unassembled WGS sequence"/>
</dbReference>
<accession>A0A243B5P2</accession>
<feature type="domain" description="Glycosyltransferase 2-like" evidence="2">
    <location>
        <begin position="9"/>
        <end position="117"/>
    </location>
</feature>
<dbReference type="InterPro" id="IPR001173">
    <property type="entry name" value="Glyco_trans_2-like"/>
</dbReference>
<dbReference type="Gene3D" id="3.90.550.10">
    <property type="entry name" value="Spore Coat Polysaccharide Biosynthesis Protein SpsA, Chain A"/>
    <property type="match status" value="1"/>
</dbReference>
<sequence length="314" mass="36689">MNIKNPLVSIIIPTYNRARYFKLALESAISQTYRNIEIIVVDDSTNSETYYLIQSYLQKYPYIKYYRNPKNIGGALNFIQGYQYSTGEYINFLMDDDLFHPNKIQTMIEYFLNDDSDEIKLVTSYRSLIDENGDSIPDGIYNQRRFTEVTVLDGLQAGSTIVSEFNWIGEPTTPLFRRKDLTEPFGFFSGRLYRSGVDIAAWLHLLSKGSLVYIPEPLSQLRLHSSNISKDHTMKLHAVQDLIHLLFHCKQNNFLKDISEYRVALKNIYQFFYVLSKQLSLTPKQQLEFNYYSLIFQKLFKDFGLEIKNSQIIA</sequence>
<evidence type="ECO:0000313" key="4">
    <source>
        <dbReference type="Proteomes" id="UP000195089"/>
    </source>
</evidence>
<dbReference type="AlphaFoldDB" id="A0A243B5P2"/>